<name>A0A1Q3EH95_LENED</name>
<sequence length="203" mass="23251">MRMNQFLTIFGDNEFQSSENIISTNFTKSAPPTQWTCTTHYTYSNQIPASYTEQNDCPYLISLPLEGSSEKHLQRLCIEVKCHDQGKRFTSSKEDGTWTWIELAILRENNEGKQTEVDLQEAFGEQSSGFMVENTRYKIIHLPLSNSVPPSQIYCINLHWPDLFVKEARGGDVIALHPKARFPGWTNYICAAEMHIVLEPEDS</sequence>
<dbReference type="STRING" id="5353.A0A1Q3EH95"/>
<reference evidence="1 2" key="2">
    <citation type="submission" date="2017-02" db="EMBL/GenBank/DDBJ databases">
        <title>A genome survey and senescence transcriptome analysis in Lentinula edodes.</title>
        <authorList>
            <person name="Sakamoto Y."/>
            <person name="Nakade K."/>
            <person name="Sato S."/>
            <person name="Yoshida Y."/>
            <person name="Miyazaki K."/>
            <person name="Natsume S."/>
            <person name="Konno N."/>
        </authorList>
    </citation>
    <scope>NUCLEOTIDE SEQUENCE [LARGE SCALE GENOMIC DNA]</scope>
    <source>
        <strain evidence="1 2">NBRC 111202</strain>
    </source>
</reference>
<proteinExistence type="predicted"/>
<evidence type="ECO:0000313" key="2">
    <source>
        <dbReference type="Proteomes" id="UP000188533"/>
    </source>
</evidence>
<organism evidence="1 2">
    <name type="scientific">Lentinula edodes</name>
    <name type="common">Shiitake mushroom</name>
    <name type="synonym">Lentinus edodes</name>
    <dbReference type="NCBI Taxonomy" id="5353"/>
    <lineage>
        <taxon>Eukaryota</taxon>
        <taxon>Fungi</taxon>
        <taxon>Dikarya</taxon>
        <taxon>Basidiomycota</taxon>
        <taxon>Agaricomycotina</taxon>
        <taxon>Agaricomycetes</taxon>
        <taxon>Agaricomycetidae</taxon>
        <taxon>Agaricales</taxon>
        <taxon>Marasmiineae</taxon>
        <taxon>Omphalotaceae</taxon>
        <taxon>Lentinula</taxon>
    </lineage>
</organism>
<accession>A0A1Q3EH95</accession>
<keyword evidence="2" id="KW-1185">Reference proteome</keyword>
<dbReference type="Proteomes" id="UP000188533">
    <property type="component" value="Unassembled WGS sequence"/>
</dbReference>
<gene>
    <name evidence="1" type="ORF">LENED_008456</name>
</gene>
<dbReference type="EMBL" id="BDGU01000323">
    <property type="protein sequence ID" value="GAW06524.1"/>
    <property type="molecule type" value="Genomic_DNA"/>
</dbReference>
<comment type="caution">
    <text evidence="1">The sequence shown here is derived from an EMBL/GenBank/DDBJ whole genome shotgun (WGS) entry which is preliminary data.</text>
</comment>
<protein>
    <submittedName>
        <fullName evidence="1">Uncharacterized protein</fullName>
    </submittedName>
</protein>
<dbReference type="AlphaFoldDB" id="A0A1Q3EH95"/>
<evidence type="ECO:0000313" key="1">
    <source>
        <dbReference type="EMBL" id="GAW06524.1"/>
    </source>
</evidence>
<reference evidence="1 2" key="1">
    <citation type="submission" date="2016-08" db="EMBL/GenBank/DDBJ databases">
        <authorList>
            <consortium name="Lentinula edodes genome sequencing consortium"/>
            <person name="Sakamoto Y."/>
            <person name="Nakade K."/>
            <person name="Sato S."/>
            <person name="Yoshida Y."/>
            <person name="Miyazaki K."/>
            <person name="Natsume S."/>
            <person name="Konno N."/>
        </authorList>
    </citation>
    <scope>NUCLEOTIDE SEQUENCE [LARGE SCALE GENOMIC DNA]</scope>
    <source>
        <strain evidence="1 2">NBRC 111202</strain>
    </source>
</reference>